<dbReference type="RefSeq" id="WP_425346176.1">
    <property type="nucleotide sequence ID" value="NZ_JBGUBD010000007.1"/>
</dbReference>
<protein>
    <submittedName>
        <fullName evidence="3">PRC-barrel domain-containing protein</fullName>
    </submittedName>
</protein>
<sequence length="120" mass="13472">MHEMLVTPTRRLLHQTVYNLQGLTLGEIEELVVDLDRGYIAYAVLTHHTHNNTKHKRFVIPWSAFSINADGQLRLNLQPEVFRNAQGLLYDEASPSPPAASLASVLDDAPSSRWRATPCP</sequence>
<dbReference type="EMBL" id="JBGUBD010000007">
    <property type="protein sequence ID" value="MFA9479253.1"/>
    <property type="molecule type" value="Genomic_DNA"/>
</dbReference>
<proteinExistence type="predicted"/>
<gene>
    <name evidence="3" type="ORF">ACERK3_13260</name>
</gene>
<evidence type="ECO:0000313" key="4">
    <source>
        <dbReference type="Proteomes" id="UP001575105"/>
    </source>
</evidence>
<dbReference type="Proteomes" id="UP001575105">
    <property type="component" value="Unassembled WGS sequence"/>
</dbReference>
<organism evidence="3 4">
    <name type="scientific">Natronomicrosphaera hydrolytica</name>
    <dbReference type="NCBI Taxonomy" id="3242702"/>
    <lineage>
        <taxon>Bacteria</taxon>
        <taxon>Pseudomonadati</taxon>
        <taxon>Planctomycetota</taxon>
        <taxon>Phycisphaerae</taxon>
        <taxon>Phycisphaerales</taxon>
        <taxon>Phycisphaeraceae</taxon>
        <taxon>Natronomicrosphaera</taxon>
    </lineage>
</organism>
<dbReference type="Gene3D" id="2.30.30.240">
    <property type="entry name" value="PRC-barrel domain"/>
    <property type="match status" value="1"/>
</dbReference>
<dbReference type="InterPro" id="IPR011033">
    <property type="entry name" value="PRC_barrel-like_sf"/>
</dbReference>
<feature type="region of interest" description="Disordered" evidence="1">
    <location>
        <begin position="94"/>
        <end position="120"/>
    </location>
</feature>
<dbReference type="SUPFAM" id="SSF50346">
    <property type="entry name" value="PRC-barrel domain"/>
    <property type="match status" value="1"/>
</dbReference>
<feature type="domain" description="PRC-barrel" evidence="2">
    <location>
        <begin position="11"/>
        <end position="68"/>
    </location>
</feature>
<accession>A0ABV4U8F7</accession>
<evidence type="ECO:0000313" key="3">
    <source>
        <dbReference type="EMBL" id="MFA9479253.1"/>
    </source>
</evidence>
<reference evidence="3 4" key="1">
    <citation type="submission" date="2024-08" db="EMBL/GenBank/DDBJ databases">
        <title>Whole-genome sequencing of halo(alkali)philic microorganisms from hypersaline lakes.</title>
        <authorList>
            <person name="Sorokin D.Y."/>
            <person name="Merkel A.Y."/>
            <person name="Messina E."/>
            <person name="Yakimov M."/>
        </authorList>
    </citation>
    <scope>NUCLEOTIDE SEQUENCE [LARGE SCALE GENOMIC DNA]</scope>
    <source>
        <strain evidence="3 4">AB-hyl4</strain>
    </source>
</reference>
<evidence type="ECO:0000256" key="1">
    <source>
        <dbReference type="SAM" id="MobiDB-lite"/>
    </source>
</evidence>
<comment type="caution">
    <text evidence="3">The sequence shown here is derived from an EMBL/GenBank/DDBJ whole genome shotgun (WGS) entry which is preliminary data.</text>
</comment>
<dbReference type="InterPro" id="IPR027275">
    <property type="entry name" value="PRC-brl_dom"/>
</dbReference>
<name>A0ABV4U8F7_9BACT</name>
<keyword evidence="4" id="KW-1185">Reference proteome</keyword>
<dbReference type="Pfam" id="PF05239">
    <property type="entry name" value="PRC"/>
    <property type="match status" value="1"/>
</dbReference>
<evidence type="ECO:0000259" key="2">
    <source>
        <dbReference type="Pfam" id="PF05239"/>
    </source>
</evidence>